<dbReference type="AlphaFoldDB" id="A0A345YKF1"/>
<evidence type="ECO:0008006" key="5">
    <source>
        <dbReference type="Google" id="ProtNLM"/>
    </source>
</evidence>
<protein>
    <recommendedName>
        <fullName evidence="5">DUF4287 domain-containing protein</fullName>
    </recommendedName>
</protein>
<accession>A0A345YKF1</accession>
<dbReference type="Proteomes" id="UP000282185">
    <property type="component" value="Unassembled WGS sequence"/>
</dbReference>
<reference evidence="1 3" key="1">
    <citation type="submission" date="2018-07" db="EMBL/GenBank/DDBJ databases">
        <title>Brachybacterium saurashtrense DSM 23186 genome sequence.</title>
        <authorList>
            <person name="Guo L."/>
        </authorList>
    </citation>
    <scope>NUCLEOTIDE SEQUENCE [LARGE SCALE GENOMIC DNA]</scope>
    <source>
        <strain evidence="1 3">DSM 23186</strain>
    </source>
</reference>
<sequence length="189" mass="20913">MHTATDPAEHPHAARIEAATGTPLAVWTARIDEAGGRELDHAAIARLLPERWEITEWWAQGVTVAYEQIIGRRVAGQSCDGDFSASASRTVPGAPGAVRDRWDAFMTAARREELGLGRPRLSETATWCYWRAEVEDGSRVSVNVTAKDATRSTLAVEHKGLETAQAREVWKAAWKRTLTDYTATEQETR</sequence>
<evidence type="ECO:0000313" key="2">
    <source>
        <dbReference type="EMBL" id="RRR23014.1"/>
    </source>
</evidence>
<evidence type="ECO:0000313" key="4">
    <source>
        <dbReference type="Proteomes" id="UP000282185"/>
    </source>
</evidence>
<dbReference type="EMBL" id="QSWH01000003">
    <property type="protein sequence ID" value="RRR23014.1"/>
    <property type="molecule type" value="Genomic_DNA"/>
</dbReference>
<evidence type="ECO:0000313" key="3">
    <source>
        <dbReference type="Proteomes" id="UP000254236"/>
    </source>
</evidence>
<dbReference type="RefSeq" id="WP_115412158.1">
    <property type="nucleotide sequence ID" value="NZ_CP031356.1"/>
</dbReference>
<dbReference type="OrthoDB" id="3837807at2"/>
<reference evidence="2 4" key="2">
    <citation type="submission" date="2018-08" db="EMBL/GenBank/DDBJ databases">
        <title>Brachybacterium saurashtrense DSM 23186.</title>
        <authorList>
            <person name="Li Y."/>
        </authorList>
    </citation>
    <scope>NUCLEOTIDE SEQUENCE [LARGE SCALE GENOMIC DNA]</scope>
    <source>
        <strain evidence="2 4">DSM 23186</strain>
    </source>
</reference>
<dbReference type="EMBL" id="CP031356">
    <property type="protein sequence ID" value="AXK44403.1"/>
    <property type="molecule type" value="Genomic_DNA"/>
</dbReference>
<dbReference type="KEGG" id="bsau:DWV08_01380"/>
<name>A0A345YKF1_9MICO</name>
<organism evidence="2 4">
    <name type="scientific">Brachybacterium saurashtrense</name>
    <dbReference type="NCBI Taxonomy" id="556288"/>
    <lineage>
        <taxon>Bacteria</taxon>
        <taxon>Bacillati</taxon>
        <taxon>Actinomycetota</taxon>
        <taxon>Actinomycetes</taxon>
        <taxon>Micrococcales</taxon>
        <taxon>Dermabacteraceae</taxon>
        <taxon>Brachybacterium</taxon>
    </lineage>
</organism>
<gene>
    <name evidence="1" type="ORF">DWV08_01380</name>
    <name evidence="2" type="ORF">DXU92_06510</name>
</gene>
<dbReference type="Proteomes" id="UP000254236">
    <property type="component" value="Chromosome"/>
</dbReference>
<proteinExistence type="predicted"/>
<keyword evidence="3" id="KW-1185">Reference proteome</keyword>
<evidence type="ECO:0000313" key="1">
    <source>
        <dbReference type="EMBL" id="AXK44403.1"/>
    </source>
</evidence>